<keyword evidence="8" id="KW-1185">Reference proteome</keyword>
<evidence type="ECO:0000313" key="8">
    <source>
        <dbReference type="Proteomes" id="UP000316096"/>
    </source>
</evidence>
<evidence type="ECO:0000256" key="5">
    <source>
        <dbReference type="PROSITE-ProRule" id="PRU00335"/>
    </source>
</evidence>
<proteinExistence type="predicted"/>
<evidence type="ECO:0000256" key="4">
    <source>
        <dbReference type="ARBA" id="ARBA00023163"/>
    </source>
</evidence>
<dbReference type="PANTHER" id="PTHR30055:SF229">
    <property type="entry name" value="HTH-TYPE TRANSCRIPTIONAL REPRESSOR RV1474C"/>
    <property type="match status" value="1"/>
</dbReference>
<dbReference type="InterPro" id="IPR039538">
    <property type="entry name" value="BetI_C"/>
</dbReference>
<comment type="caution">
    <text evidence="7">The sequence shown here is derived from an EMBL/GenBank/DDBJ whole genome shotgun (WGS) entry which is preliminary data.</text>
</comment>
<dbReference type="InterPro" id="IPR001647">
    <property type="entry name" value="HTH_TetR"/>
</dbReference>
<keyword evidence="2" id="KW-0805">Transcription regulation</keyword>
<dbReference type="RefSeq" id="WP_141952810.1">
    <property type="nucleotide sequence ID" value="NZ_VFOZ01000001.1"/>
</dbReference>
<accession>A0A543CD49</accession>
<dbReference type="SUPFAM" id="SSF48498">
    <property type="entry name" value="Tetracyclin repressor-like, C-terminal domain"/>
    <property type="match status" value="1"/>
</dbReference>
<feature type="domain" description="HTH tetR-type" evidence="6">
    <location>
        <begin position="10"/>
        <end position="70"/>
    </location>
</feature>
<dbReference type="Proteomes" id="UP000316096">
    <property type="component" value="Unassembled WGS sequence"/>
</dbReference>
<evidence type="ECO:0000259" key="6">
    <source>
        <dbReference type="PROSITE" id="PS50977"/>
    </source>
</evidence>
<dbReference type="AlphaFoldDB" id="A0A543CD49"/>
<dbReference type="PANTHER" id="PTHR30055">
    <property type="entry name" value="HTH-TYPE TRANSCRIPTIONAL REGULATOR RUTR"/>
    <property type="match status" value="1"/>
</dbReference>
<dbReference type="InterPro" id="IPR036271">
    <property type="entry name" value="Tet_transcr_reg_TetR-rel_C_sf"/>
</dbReference>
<dbReference type="EMBL" id="VFOZ01000001">
    <property type="protein sequence ID" value="TQL95018.1"/>
    <property type="molecule type" value="Genomic_DNA"/>
</dbReference>
<evidence type="ECO:0000256" key="1">
    <source>
        <dbReference type="ARBA" id="ARBA00022491"/>
    </source>
</evidence>
<dbReference type="InterPro" id="IPR023772">
    <property type="entry name" value="DNA-bd_HTH_TetR-type_CS"/>
</dbReference>
<keyword evidence="4" id="KW-0804">Transcription</keyword>
<reference evidence="7 8" key="1">
    <citation type="submission" date="2019-06" db="EMBL/GenBank/DDBJ databases">
        <title>Sequencing the genomes of 1000 actinobacteria strains.</title>
        <authorList>
            <person name="Klenk H.-P."/>
        </authorList>
    </citation>
    <scope>NUCLEOTIDE SEQUENCE [LARGE SCALE GENOMIC DNA]</scope>
    <source>
        <strain evidence="7 8">DSM 102200</strain>
    </source>
</reference>
<organism evidence="7 8">
    <name type="scientific">Actinoallomurus bryophytorum</name>
    <dbReference type="NCBI Taxonomy" id="1490222"/>
    <lineage>
        <taxon>Bacteria</taxon>
        <taxon>Bacillati</taxon>
        <taxon>Actinomycetota</taxon>
        <taxon>Actinomycetes</taxon>
        <taxon>Streptosporangiales</taxon>
        <taxon>Thermomonosporaceae</taxon>
        <taxon>Actinoallomurus</taxon>
    </lineage>
</organism>
<dbReference type="PRINTS" id="PR00455">
    <property type="entry name" value="HTHTETR"/>
</dbReference>
<dbReference type="GO" id="GO:0000976">
    <property type="term" value="F:transcription cis-regulatory region binding"/>
    <property type="evidence" value="ECO:0007669"/>
    <property type="project" value="TreeGrafter"/>
</dbReference>
<dbReference type="Pfam" id="PF13977">
    <property type="entry name" value="TetR_C_6"/>
    <property type="match status" value="1"/>
</dbReference>
<keyword evidence="1" id="KW-0678">Repressor</keyword>
<evidence type="ECO:0000256" key="2">
    <source>
        <dbReference type="ARBA" id="ARBA00023015"/>
    </source>
</evidence>
<dbReference type="OrthoDB" id="5242390at2"/>
<evidence type="ECO:0000256" key="3">
    <source>
        <dbReference type="ARBA" id="ARBA00023125"/>
    </source>
</evidence>
<dbReference type="SUPFAM" id="SSF46689">
    <property type="entry name" value="Homeodomain-like"/>
    <property type="match status" value="1"/>
</dbReference>
<gene>
    <name evidence="7" type="ORF">FB559_0511</name>
</gene>
<evidence type="ECO:0000313" key="7">
    <source>
        <dbReference type="EMBL" id="TQL95018.1"/>
    </source>
</evidence>
<dbReference type="InterPro" id="IPR050109">
    <property type="entry name" value="HTH-type_TetR-like_transc_reg"/>
</dbReference>
<name>A0A543CD49_9ACTN</name>
<dbReference type="PROSITE" id="PS01081">
    <property type="entry name" value="HTH_TETR_1"/>
    <property type="match status" value="1"/>
</dbReference>
<protein>
    <submittedName>
        <fullName evidence="7">TetR family transcriptional regulator</fullName>
    </submittedName>
</protein>
<dbReference type="InterPro" id="IPR009057">
    <property type="entry name" value="Homeodomain-like_sf"/>
</dbReference>
<dbReference type="GO" id="GO:0003700">
    <property type="term" value="F:DNA-binding transcription factor activity"/>
    <property type="evidence" value="ECO:0007669"/>
    <property type="project" value="TreeGrafter"/>
</dbReference>
<dbReference type="Pfam" id="PF00440">
    <property type="entry name" value="TetR_N"/>
    <property type="match status" value="1"/>
</dbReference>
<dbReference type="Gene3D" id="1.10.357.10">
    <property type="entry name" value="Tetracycline Repressor, domain 2"/>
    <property type="match status" value="1"/>
</dbReference>
<keyword evidence="3 5" id="KW-0238">DNA-binding</keyword>
<sequence length="197" mass="22103">MPRVSDDHLERRRRQILDAARACFIRKGFHQTSMQDVFAESGLSAGAVYRYFKSKKDLIHAIATEKQGSAVELLEAIMKEDPLPPFEEIIERLMTHVESILVDDGALRIAPQVWAEALHDPDYQVIVADLFRGLRYRWTELAERMRDAGRLPRDADPEAVGATLMCVMPGFVMQRLLAGGVDARTLRAGFHALTGAS</sequence>
<feature type="DNA-binding region" description="H-T-H motif" evidence="5">
    <location>
        <begin position="33"/>
        <end position="52"/>
    </location>
</feature>
<dbReference type="PROSITE" id="PS50977">
    <property type="entry name" value="HTH_TETR_2"/>
    <property type="match status" value="1"/>
</dbReference>